<comment type="domain">
    <text evidence="10">The DHHC domain is required for palmitoyltransferase activity.</text>
</comment>
<evidence type="ECO:0000256" key="9">
    <source>
        <dbReference type="ARBA" id="ARBA00048048"/>
    </source>
</evidence>
<evidence type="ECO:0000256" key="4">
    <source>
        <dbReference type="ARBA" id="ARBA00022989"/>
    </source>
</evidence>
<evidence type="ECO:0000259" key="11">
    <source>
        <dbReference type="Pfam" id="PF01529"/>
    </source>
</evidence>
<dbReference type="InterPro" id="IPR001594">
    <property type="entry name" value="Palmitoyltrfase_DHHC"/>
</dbReference>
<dbReference type="OrthoDB" id="9909019at2759"/>
<evidence type="ECO:0000256" key="2">
    <source>
        <dbReference type="ARBA" id="ARBA00022679"/>
    </source>
</evidence>
<accession>A0A1U7LW54</accession>
<name>A0A1U7LW54_NEOID</name>
<keyword evidence="3 10" id="KW-0812">Transmembrane</keyword>
<evidence type="ECO:0000256" key="6">
    <source>
        <dbReference type="ARBA" id="ARBA00023139"/>
    </source>
</evidence>
<dbReference type="AlphaFoldDB" id="A0A1U7LW54"/>
<dbReference type="Pfam" id="PF01529">
    <property type="entry name" value="DHHC"/>
    <property type="match status" value="1"/>
</dbReference>
<dbReference type="GO" id="GO:0019706">
    <property type="term" value="F:protein-cysteine S-palmitoyltransferase activity"/>
    <property type="evidence" value="ECO:0007669"/>
    <property type="project" value="UniProtKB-EC"/>
</dbReference>
<dbReference type="EC" id="2.3.1.225" evidence="10"/>
<keyword evidence="8 10" id="KW-0012">Acyltransferase</keyword>
<feature type="transmembrane region" description="Helical" evidence="10">
    <location>
        <begin position="125"/>
        <end position="144"/>
    </location>
</feature>
<keyword evidence="4 10" id="KW-1133">Transmembrane helix</keyword>
<gene>
    <name evidence="12" type="ORF">NEOLI_000703</name>
</gene>
<keyword evidence="2 10" id="KW-0808">Transferase</keyword>
<protein>
    <recommendedName>
        <fullName evidence="10">Palmitoyltransferase</fullName>
        <ecNumber evidence="10">2.3.1.225</ecNumber>
    </recommendedName>
</protein>
<dbReference type="GO" id="GO:0016020">
    <property type="term" value="C:membrane"/>
    <property type="evidence" value="ECO:0007669"/>
    <property type="project" value="UniProtKB-SubCell"/>
</dbReference>
<organism evidence="12 13">
    <name type="scientific">Neolecta irregularis (strain DAH-3)</name>
    <dbReference type="NCBI Taxonomy" id="1198029"/>
    <lineage>
        <taxon>Eukaryota</taxon>
        <taxon>Fungi</taxon>
        <taxon>Dikarya</taxon>
        <taxon>Ascomycota</taxon>
        <taxon>Taphrinomycotina</taxon>
        <taxon>Neolectales</taxon>
        <taxon>Neolectaceae</taxon>
        <taxon>Neolecta</taxon>
    </lineage>
</organism>
<evidence type="ECO:0000256" key="8">
    <source>
        <dbReference type="ARBA" id="ARBA00023315"/>
    </source>
</evidence>
<evidence type="ECO:0000313" key="12">
    <source>
        <dbReference type="EMBL" id="OLL26897.1"/>
    </source>
</evidence>
<comment type="catalytic activity">
    <reaction evidence="9 10">
        <text>L-cysteinyl-[protein] + hexadecanoyl-CoA = S-hexadecanoyl-L-cysteinyl-[protein] + CoA</text>
        <dbReference type="Rhea" id="RHEA:36683"/>
        <dbReference type="Rhea" id="RHEA-COMP:10131"/>
        <dbReference type="Rhea" id="RHEA-COMP:11032"/>
        <dbReference type="ChEBI" id="CHEBI:29950"/>
        <dbReference type="ChEBI" id="CHEBI:57287"/>
        <dbReference type="ChEBI" id="CHEBI:57379"/>
        <dbReference type="ChEBI" id="CHEBI:74151"/>
        <dbReference type="EC" id="2.3.1.225"/>
    </reaction>
</comment>
<evidence type="ECO:0000256" key="5">
    <source>
        <dbReference type="ARBA" id="ARBA00023136"/>
    </source>
</evidence>
<dbReference type="GO" id="GO:0005794">
    <property type="term" value="C:Golgi apparatus"/>
    <property type="evidence" value="ECO:0007669"/>
    <property type="project" value="TreeGrafter"/>
</dbReference>
<comment type="caution">
    <text evidence="12">The sequence shown here is derived from an EMBL/GenBank/DDBJ whole genome shotgun (WGS) entry which is preliminary data.</text>
</comment>
<comment type="similarity">
    <text evidence="10">Belongs to the DHHC palmitoyltransferase family.</text>
</comment>
<keyword evidence="13" id="KW-1185">Reference proteome</keyword>
<comment type="subcellular location">
    <subcellularLocation>
        <location evidence="1">Membrane</location>
        <topology evidence="1">Multi-pass membrane protein</topology>
    </subcellularLocation>
</comment>
<dbReference type="InterPro" id="IPR039859">
    <property type="entry name" value="PFA4/ZDH16/20/ERF2-like"/>
</dbReference>
<evidence type="ECO:0000256" key="7">
    <source>
        <dbReference type="ARBA" id="ARBA00023288"/>
    </source>
</evidence>
<sequence>MGFYLTLVTCGSGAFVFELRWHLPSPKIGIMEYLMILIVILLPYITLYYASTTDPGFITKENHRNALRIYPFDCIIFHPRNTCRTCKFEKPARSKHCSLCKTCVAKMDHHCAWINNCVGMNNTRYFLVFIGANLLYLLYGFWIVSRLITGIVEATSSSRVDVDIPPDVGQYQLWWDFAFYRETLGALLILTGLLQLVVVGFLIFQLYLIYSGTTTNESMKWDDVKEAIKYKEIMIFEGGPEEAYAFPREDIILDLRQRRVVAIDEHGRASEQIPIGSSGRLVKHIRELVNIYDRGWKNNYWDVWKPKKL</sequence>
<keyword evidence="5 10" id="KW-0472">Membrane</keyword>
<feature type="transmembrane region" description="Helical" evidence="10">
    <location>
        <begin position="184"/>
        <end position="210"/>
    </location>
</feature>
<reference evidence="12 13" key="1">
    <citation type="submission" date="2016-04" db="EMBL/GenBank/DDBJ databases">
        <title>Evolutionary innovation and constraint leading to complex multicellularity in the Ascomycota.</title>
        <authorList>
            <person name="Cisse O."/>
            <person name="Nguyen A."/>
            <person name="Hewitt D.A."/>
            <person name="Jedd G."/>
            <person name="Stajich J.E."/>
        </authorList>
    </citation>
    <scope>NUCLEOTIDE SEQUENCE [LARGE SCALE GENOMIC DNA]</scope>
    <source>
        <strain evidence="12 13">DAH-3</strain>
    </source>
</reference>
<feature type="transmembrane region" description="Helical" evidence="10">
    <location>
        <begin position="30"/>
        <end position="50"/>
    </location>
</feature>
<keyword evidence="6" id="KW-0564">Palmitate</keyword>
<evidence type="ECO:0000256" key="1">
    <source>
        <dbReference type="ARBA" id="ARBA00004141"/>
    </source>
</evidence>
<dbReference type="PANTHER" id="PTHR22883">
    <property type="entry name" value="ZINC FINGER DHHC DOMAIN CONTAINING PROTEIN"/>
    <property type="match status" value="1"/>
</dbReference>
<evidence type="ECO:0000256" key="10">
    <source>
        <dbReference type="RuleBase" id="RU079119"/>
    </source>
</evidence>
<keyword evidence="7" id="KW-0449">Lipoprotein</keyword>
<dbReference type="OMA" id="HIYLIWA"/>
<dbReference type="Proteomes" id="UP000186594">
    <property type="component" value="Unassembled WGS sequence"/>
</dbReference>
<feature type="domain" description="Palmitoyltransferase DHHC" evidence="11">
    <location>
        <begin position="77"/>
        <end position="221"/>
    </location>
</feature>
<dbReference type="STRING" id="1198029.A0A1U7LW54"/>
<proteinExistence type="inferred from homology"/>
<evidence type="ECO:0000313" key="13">
    <source>
        <dbReference type="Proteomes" id="UP000186594"/>
    </source>
</evidence>
<dbReference type="PROSITE" id="PS50216">
    <property type="entry name" value="DHHC"/>
    <property type="match status" value="1"/>
</dbReference>
<evidence type="ECO:0000256" key="3">
    <source>
        <dbReference type="ARBA" id="ARBA00022692"/>
    </source>
</evidence>
<dbReference type="GO" id="GO:0005783">
    <property type="term" value="C:endoplasmic reticulum"/>
    <property type="evidence" value="ECO:0007669"/>
    <property type="project" value="EnsemblFungi"/>
</dbReference>
<dbReference type="EMBL" id="LXFE01000138">
    <property type="protein sequence ID" value="OLL26897.1"/>
    <property type="molecule type" value="Genomic_DNA"/>
</dbReference>
<dbReference type="GO" id="GO:0006612">
    <property type="term" value="P:protein targeting to membrane"/>
    <property type="evidence" value="ECO:0007669"/>
    <property type="project" value="TreeGrafter"/>
</dbReference>